<comment type="caution">
    <text evidence="4">The sequence shown here is derived from an EMBL/GenBank/DDBJ whole genome shotgun (WGS) entry which is preliminary data.</text>
</comment>
<organism evidence="4 5">
    <name type="scientific">Calorimonas adulescens</name>
    <dbReference type="NCBI Taxonomy" id="2606906"/>
    <lineage>
        <taxon>Bacteria</taxon>
        <taxon>Bacillati</taxon>
        <taxon>Bacillota</taxon>
        <taxon>Clostridia</taxon>
        <taxon>Thermoanaerobacterales</taxon>
        <taxon>Thermoanaerobacteraceae</taxon>
        <taxon>Calorimonas</taxon>
    </lineage>
</organism>
<dbReference type="AlphaFoldDB" id="A0A5D8Q9D8"/>
<protein>
    <recommendedName>
        <fullName evidence="3">Methyl-accepting transducer domain-containing protein</fullName>
    </recommendedName>
</protein>
<sequence>MFNKKSGIELIISEFIQENLYNVSKLKKNLGNGRLGRMINNMFNTVFNVIGRMQRASEEIRYLTNTIKANSSETRIASNQIASAMDQIAASTQNEARLSQELMNQINIVNDTSNVILKKSQYGADTTGQLKEKVKTTQNVLTELTEQINQLGMANRETANTMNELVDLTKRITEFVNVITDIAKKTNLLSLNAAIEAARAGEAGRSFTVVANEIRGLANQTESAVKQIEELSIAIQMGAQNSTNQINHSIATMETNIIKTDETNKTFSDLKQDIDNMIEVINEISGLTKKQIEQLSSSVQTAELITSAIQESATEIEEITSSIQQEDTAIEEIDNSIGKLDKLANELFNITYNYTSEKYLTDLSQKNISAAVNILQKLIEEPGIMEMNKNNHKKVVYSYYEKHKDIISTLLTLDSKGNVLAITSDTNVSNFVFREWFQKAIEGEIFCSRPYITVATNDVNVTVSAPIKDRAGNIIGVVAANVLI</sequence>
<dbReference type="EMBL" id="VTPS01000023">
    <property type="protein sequence ID" value="TZE80794.1"/>
    <property type="molecule type" value="Genomic_DNA"/>
</dbReference>
<dbReference type="CDD" id="cd12914">
    <property type="entry name" value="PDC1_DGC_like"/>
    <property type="match status" value="1"/>
</dbReference>
<evidence type="ECO:0000256" key="1">
    <source>
        <dbReference type="ARBA" id="ARBA00023224"/>
    </source>
</evidence>
<name>A0A5D8Q9D8_9THEO</name>
<dbReference type="GO" id="GO:0007165">
    <property type="term" value="P:signal transduction"/>
    <property type="evidence" value="ECO:0007669"/>
    <property type="project" value="UniProtKB-KW"/>
</dbReference>
<accession>A0A5D8Q9D8</accession>
<evidence type="ECO:0000256" key="2">
    <source>
        <dbReference type="PROSITE-ProRule" id="PRU00284"/>
    </source>
</evidence>
<dbReference type="SUPFAM" id="SSF103190">
    <property type="entry name" value="Sensory domain-like"/>
    <property type="match status" value="1"/>
</dbReference>
<dbReference type="Gene3D" id="3.30.450.20">
    <property type="entry name" value="PAS domain"/>
    <property type="match status" value="1"/>
</dbReference>
<dbReference type="Pfam" id="PF00015">
    <property type="entry name" value="MCPsignal"/>
    <property type="match status" value="1"/>
</dbReference>
<reference evidence="4 5" key="1">
    <citation type="submission" date="2019-08" db="EMBL/GenBank/DDBJ databases">
        <title>Calorimonas adulescens gen. nov., sp. nov., an anaerobic thermophilic bacterium from Sakhalin hot spring.</title>
        <authorList>
            <person name="Khomyakova M.A."/>
            <person name="Merkel A.Y."/>
            <person name="Novikov A."/>
            <person name="Bonch-Osmolovskaya E.A."/>
            <person name="Slobodkin A.I."/>
        </authorList>
    </citation>
    <scope>NUCLEOTIDE SEQUENCE [LARGE SCALE GENOMIC DNA]</scope>
    <source>
        <strain evidence="4 5">A05MB</strain>
    </source>
</reference>
<feature type="domain" description="Methyl-accepting transducer" evidence="3">
    <location>
        <begin position="70"/>
        <end position="306"/>
    </location>
</feature>
<dbReference type="InterPro" id="IPR004089">
    <property type="entry name" value="MCPsignal_dom"/>
</dbReference>
<gene>
    <name evidence="4" type="ORF">FWJ32_11850</name>
</gene>
<dbReference type="SMART" id="SM00283">
    <property type="entry name" value="MA"/>
    <property type="match status" value="1"/>
</dbReference>
<evidence type="ECO:0000259" key="3">
    <source>
        <dbReference type="PROSITE" id="PS50111"/>
    </source>
</evidence>
<evidence type="ECO:0000313" key="4">
    <source>
        <dbReference type="EMBL" id="TZE80794.1"/>
    </source>
</evidence>
<dbReference type="Gene3D" id="1.10.287.950">
    <property type="entry name" value="Methyl-accepting chemotaxis protein"/>
    <property type="match status" value="1"/>
</dbReference>
<dbReference type="Proteomes" id="UP000322976">
    <property type="component" value="Unassembled WGS sequence"/>
</dbReference>
<dbReference type="InterPro" id="IPR029151">
    <property type="entry name" value="Sensor-like_sf"/>
</dbReference>
<dbReference type="PANTHER" id="PTHR32089:SF112">
    <property type="entry name" value="LYSOZYME-LIKE PROTEIN-RELATED"/>
    <property type="match status" value="1"/>
</dbReference>
<dbReference type="SUPFAM" id="SSF58104">
    <property type="entry name" value="Methyl-accepting chemotaxis protein (MCP) signaling domain"/>
    <property type="match status" value="1"/>
</dbReference>
<dbReference type="RefSeq" id="WP_149546174.1">
    <property type="nucleotide sequence ID" value="NZ_VTPS01000023.1"/>
</dbReference>
<dbReference type="PROSITE" id="PS50111">
    <property type="entry name" value="CHEMOTAXIS_TRANSDUC_2"/>
    <property type="match status" value="1"/>
</dbReference>
<proteinExistence type="predicted"/>
<keyword evidence="1 2" id="KW-0807">Transducer</keyword>
<keyword evidence="5" id="KW-1185">Reference proteome</keyword>
<evidence type="ECO:0000313" key="5">
    <source>
        <dbReference type="Proteomes" id="UP000322976"/>
    </source>
</evidence>
<dbReference type="GO" id="GO:0016020">
    <property type="term" value="C:membrane"/>
    <property type="evidence" value="ECO:0007669"/>
    <property type="project" value="InterPro"/>
</dbReference>
<dbReference type="PANTHER" id="PTHR32089">
    <property type="entry name" value="METHYL-ACCEPTING CHEMOTAXIS PROTEIN MCPB"/>
    <property type="match status" value="1"/>
</dbReference>